<sequence length="179" mass="19981">MKTPNKNVIAIVSPFINMKNQHYISPTLLVVFLTYIGCKGEEKPVSSFKQNTSIEEARNVQIEGIWVIDSLTLAPVTVPSFCNQIGAGATFEFTEDNSLKVYPEDASEPCETFSYTAQQGLIHLKKGDMLMLVEVESLTDQNLVLRSNSFFRWQGDPEADSLTHQILLAEGTTAYLSRK</sequence>
<evidence type="ECO:0000313" key="1">
    <source>
        <dbReference type="EMBL" id="MFD2999548.1"/>
    </source>
</evidence>
<evidence type="ECO:0008006" key="3">
    <source>
        <dbReference type="Google" id="ProtNLM"/>
    </source>
</evidence>
<organism evidence="1 2">
    <name type="scientific">Pontibacter toksunensis</name>
    <dbReference type="NCBI Taxonomy" id="1332631"/>
    <lineage>
        <taxon>Bacteria</taxon>
        <taxon>Pseudomonadati</taxon>
        <taxon>Bacteroidota</taxon>
        <taxon>Cytophagia</taxon>
        <taxon>Cytophagales</taxon>
        <taxon>Hymenobacteraceae</taxon>
        <taxon>Pontibacter</taxon>
    </lineage>
</organism>
<reference evidence="2" key="1">
    <citation type="journal article" date="2019" name="Int. J. Syst. Evol. Microbiol.">
        <title>The Global Catalogue of Microorganisms (GCM) 10K type strain sequencing project: providing services to taxonomists for standard genome sequencing and annotation.</title>
        <authorList>
            <consortium name="The Broad Institute Genomics Platform"/>
            <consortium name="The Broad Institute Genome Sequencing Center for Infectious Disease"/>
            <person name="Wu L."/>
            <person name="Ma J."/>
        </authorList>
    </citation>
    <scope>NUCLEOTIDE SEQUENCE [LARGE SCALE GENOMIC DNA]</scope>
    <source>
        <strain evidence="2">KCTC 23984</strain>
    </source>
</reference>
<proteinExistence type="predicted"/>
<keyword evidence="2" id="KW-1185">Reference proteome</keyword>
<accession>A0ABW6BR21</accession>
<protein>
    <recommendedName>
        <fullName evidence="3">Lipocalin-like domain-containing protein</fullName>
    </recommendedName>
</protein>
<gene>
    <name evidence="1" type="ORF">ACFS7Z_04185</name>
</gene>
<comment type="caution">
    <text evidence="1">The sequence shown here is derived from an EMBL/GenBank/DDBJ whole genome shotgun (WGS) entry which is preliminary data.</text>
</comment>
<evidence type="ECO:0000313" key="2">
    <source>
        <dbReference type="Proteomes" id="UP001597641"/>
    </source>
</evidence>
<name>A0ABW6BR21_9BACT</name>
<dbReference type="EMBL" id="JBHUOX010000002">
    <property type="protein sequence ID" value="MFD2999548.1"/>
    <property type="molecule type" value="Genomic_DNA"/>
</dbReference>
<dbReference type="Proteomes" id="UP001597641">
    <property type="component" value="Unassembled WGS sequence"/>
</dbReference>